<dbReference type="InterPro" id="IPR026912">
    <property type="entry name" value="Adenine_deam_C"/>
</dbReference>
<evidence type="ECO:0000313" key="8">
    <source>
        <dbReference type="Proteomes" id="UP000441585"/>
    </source>
</evidence>
<reference evidence="7 8" key="1">
    <citation type="submission" date="2019-11" db="EMBL/GenBank/DDBJ databases">
        <title>Bacillus idriensis genome.</title>
        <authorList>
            <person name="Konopka E.N."/>
            <person name="Newman J.D."/>
        </authorList>
    </citation>
    <scope>NUCLEOTIDE SEQUENCE [LARGE SCALE GENOMIC DNA]</scope>
    <source>
        <strain evidence="7 8">DSM 19097</strain>
    </source>
</reference>
<dbReference type="InterPro" id="IPR006680">
    <property type="entry name" value="Amidohydro-rel"/>
</dbReference>
<keyword evidence="3 7" id="KW-0378">Hydrolase</keyword>
<evidence type="ECO:0000259" key="6">
    <source>
        <dbReference type="Pfam" id="PF13382"/>
    </source>
</evidence>
<evidence type="ECO:0000259" key="5">
    <source>
        <dbReference type="Pfam" id="PF01979"/>
    </source>
</evidence>
<dbReference type="SUPFAM" id="SSF51556">
    <property type="entry name" value="Metallo-dependent hydrolases"/>
    <property type="match status" value="1"/>
</dbReference>
<protein>
    <recommendedName>
        <fullName evidence="2">adenine deaminase</fullName>
        <ecNumber evidence="2">3.5.4.2</ecNumber>
    </recommendedName>
</protein>
<accession>A0A6I2MDT2</accession>
<keyword evidence="8" id="KW-1185">Reference proteome</keyword>
<dbReference type="AlphaFoldDB" id="A0A6I2MDT2"/>
<dbReference type="GO" id="GO:0000034">
    <property type="term" value="F:adenine deaminase activity"/>
    <property type="evidence" value="ECO:0007669"/>
    <property type="project" value="UniProtKB-EC"/>
</dbReference>
<proteinExistence type="inferred from homology"/>
<dbReference type="InterPro" id="IPR032466">
    <property type="entry name" value="Metal_Hydrolase"/>
</dbReference>
<evidence type="ECO:0000256" key="2">
    <source>
        <dbReference type="ARBA" id="ARBA00012782"/>
    </source>
</evidence>
<evidence type="ECO:0000256" key="4">
    <source>
        <dbReference type="ARBA" id="ARBA00047720"/>
    </source>
</evidence>
<sequence>MPQSQAQWKVRQIRNHIQAASGHKPPALVLKNGMYLNSYLKQWIKANIWISDDRIVYIGDKLPAEEQSEIIDCENRFIVPGYIEPHAHPFQLYNPHSFGKYVSQFGTTTLICDNLFLLFQSDKKKALTLIRELNELPLQYFWWSRFDLQTEVVNEHEYLSLDFMKKWMEHEYVIQGGELTGWPKLLSDDDLMLSWMVEMKGKGKRIEGHFPGASANTLNKMKLFGADCDHEAMTGDDVLERLKLGYTVSFRHSSIRPDLPQLLNGTREKEIRHYDHFFFTTDGATPHFYKDGMMDSMIKMAIEHDIPAIDAYHMASFNPARYYRMEDVTGVVAPGRLANLNILESPDNPTPAAVLSKGKWLRKDGVPAEGFGDFNWNKSGYGKMKIEWSLSYDDLQFSMPLGLKMKNDVIMEPYSITIDNSFDELGSHHDESFLALIDKKGKWRINTMLKGFASSLGGLASSYSTTGDIILIGKSKHDMITAFNRMKELGGGIVLAEKGEVLHEIPLEICGGASAEEFSAVVKKEERFKQLLKERGYNFGDAVYSLFFLSSTHLPYIRITPVGIYDVLKKIILFPSIMR</sequence>
<dbReference type="Gene3D" id="3.20.20.140">
    <property type="entry name" value="Metal-dependent hydrolases"/>
    <property type="match status" value="1"/>
</dbReference>
<comment type="catalytic activity">
    <reaction evidence="4">
        <text>adenine + H2O + H(+) = hypoxanthine + NH4(+)</text>
        <dbReference type="Rhea" id="RHEA:23688"/>
        <dbReference type="ChEBI" id="CHEBI:15377"/>
        <dbReference type="ChEBI" id="CHEBI:15378"/>
        <dbReference type="ChEBI" id="CHEBI:16708"/>
        <dbReference type="ChEBI" id="CHEBI:17368"/>
        <dbReference type="ChEBI" id="CHEBI:28938"/>
        <dbReference type="EC" id="3.5.4.2"/>
    </reaction>
</comment>
<dbReference type="Pfam" id="PF13382">
    <property type="entry name" value="Adenine_deam_C"/>
    <property type="match status" value="1"/>
</dbReference>
<dbReference type="RefSeq" id="WP_154319010.1">
    <property type="nucleotide sequence ID" value="NZ_CAJGAA010000004.1"/>
</dbReference>
<gene>
    <name evidence="7" type="ORF">GJU41_14500</name>
</gene>
<comment type="similarity">
    <text evidence="1">Belongs to the metallo-dependent hydrolases superfamily. Adenine deaminase family.</text>
</comment>
<organism evidence="7 8">
    <name type="scientific">Metabacillus idriensis</name>
    <dbReference type="NCBI Taxonomy" id="324768"/>
    <lineage>
        <taxon>Bacteria</taxon>
        <taxon>Bacillati</taxon>
        <taxon>Bacillota</taxon>
        <taxon>Bacilli</taxon>
        <taxon>Bacillales</taxon>
        <taxon>Bacillaceae</taxon>
        <taxon>Metabacillus</taxon>
    </lineage>
</organism>
<evidence type="ECO:0000313" key="7">
    <source>
        <dbReference type="EMBL" id="MRX55186.1"/>
    </source>
</evidence>
<feature type="domain" description="Amidohydrolase-related" evidence="5">
    <location>
        <begin position="77"/>
        <end position="360"/>
    </location>
</feature>
<evidence type="ECO:0000256" key="3">
    <source>
        <dbReference type="ARBA" id="ARBA00022801"/>
    </source>
</evidence>
<dbReference type="InterPro" id="IPR011059">
    <property type="entry name" value="Metal-dep_hydrolase_composite"/>
</dbReference>
<dbReference type="PANTHER" id="PTHR11113">
    <property type="entry name" value="N-ACETYLGLUCOSAMINE-6-PHOSPHATE DEACETYLASE"/>
    <property type="match status" value="1"/>
</dbReference>
<dbReference type="SUPFAM" id="SSF51338">
    <property type="entry name" value="Composite domain of metallo-dependent hydrolases"/>
    <property type="match status" value="1"/>
</dbReference>
<dbReference type="Pfam" id="PF01979">
    <property type="entry name" value="Amidohydro_1"/>
    <property type="match status" value="1"/>
</dbReference>
<feature type="domain" description="Adenine deaminase C-terminal" evidence="6">
    <location>
        <begin position="425"/>
        <end position="569"/>
    </location>
</feature>
<dbReference type="PANTHER" id="PTHR11113:SF6">
    <property type="entry name" value="ADENINE DEAMINASE YERA-RELATED"/>
    <property type="match status" value="1"/>
</dbReference>
<dbReference type="Proteomes" id="UP000441585">
    <property type="component" value="Unassembled WGS sequence"/>
</dbReference>
<dbReference type="EMBL" id="WKKF01000003">
    <property type="protein sequence ID" value="MRX55186.1"/>
    <property type="molecule type" value="Genomic_DNA"/>
</dbReference>
<dbReference type="Gene3D" id="2.30.40.10">
    <property type="entry name" value="Urease, subunit C, domain 1"/>
    <property type="match status" value="1"/>
</dbReference>
<name>A0A6I2MDT2_9BACI</name>
<evidence type="ECO:0000256" key="1">
    <source>
        <dbReference type="ARBA" id="ARBA00006773"/>
    </source>
</evidence>
<comment type="caution">
    <text evidence="7">The sequence shown here is derived from an EMBL/GenBank/DDBJ whole genome shotgun (WGS) entry which is preliminary data.</text>
</comment>
<dbReference type="EC" id="3.5.4.2" evidence="2"/>